<protein>
    <submittedName>
        <fullName evidence="1">Uncharacterized protein</fullName>
    </submittedName>
</protein>
<dbReference type="Proteomes" id="UP000325558">
    <property type="component" value="Unassembled WGS sequence"/>
</dbReference>
<dbReference type="EMBL" id="ML737124">
    <property type="protein sequence ID" value="KAE8344370.1"/>
    <property type="molecule type" value="Genomic_DNA"/>
</dbReference>
<proteinExistence type="predicted"/>
<accession>A0A5N6YLH9</accession>
<dbReference type="OrthoDB" id="4526822at2759"/>
<dbReference type="AlphaFoldDB" id="A0A5N6YLH9"/>
<sequence length="64" mass="6941">MSISTCPVARRSFTTSVEPLAAAPDKGVLQTESLVSIYTCPVSRRSFTTASWPFSAATYRGVWP</sequence>
<gene>
    <name evidence="1" type="ORF">BDV24DRAFT_127127</name>
</gene>
<reference evidence="1" key="1">
    <citation type="submission" date="2019-04" db="EMBL/GenBank/DDBJ databases">
        <title>Friends and foes A comparative genomics study of 23 Aspergillus species from section Flavi.</title>
        <authorList>
            <consortium name="DOE Joint Genome Institute"/>
            <person name="Kjaerbolling I."/>
            <person name="Vesth T."/>
            <person name="Frisvad J.C."/>
            <person name="Nybo J.L."/>
            <person name="Theobald S."/>
            <person name="Kildgaard S."/>
            <person name="Isbrandt T."/>
            <person name="Kuo A."/>
            <person name="Sato A."/>
            <person name="Lyhne E.K."/>
            <person name="Kogle M.E."/>
            <person name="Wiebenga A."/>
            <person name="Kun R.S."/>
            <person name="Lubbers R.J."/>
            <person name="Makela M.R."/>
            <person name="Barry K."/>
            <person name="Chovatia M."/>
            <person name="Clum A."/>
            <person name="Daum C."/>
            <person name="Haridas S."/>
            <person name="He G."/>
            <person name="LaButti K."/>
            <person name="Lipzen A."/>
            <person name="Mondo S."/>
            <person name="Riley R."/>
            <person name="Salamov A."/>
            <person name="Simmons B.A."/>
            <person name="Magnuson J.K."/>
            <person name="Henrissat B."/>
            <person name="Mortensen U.H."/>
            <person name="Larsen T.O."/>
            <person name="Devries R.P."/>
            <person name="Grigoriev I.V."/>
            <person name="Machida M."/>
            <person name="Baker S.E."/>
            <person name="Andersen M.R."/>
        </authorList>
    </citation>
    <scope>NUCLEOTIDE SEQUENCE</scope>
    <source>
        <strain evidence="1">CBS 117612</strain>
    </source>
</reference>
<organism evidence="1">
    <name type="scientific">Aspergillus arachidicola</name>
    <dbReference type="NCBI Taxonomy" id="656916"/>
    <lineage>
        <taxon>Eukaryota</taxon>
        <taxon>Fungi</taxon>
        <taxon>Dikarya</taxon>
        <taxon>Ascomycota</taxon>
        <taxon>Pezizomycotina</taxon>
        <taxon>Eurotiomycetes</taxon>
        <taxon>Eurotiomycetidae</taxon>
        <taxon>Eurotiales</taxon>
        <taxon>Aspergillaceae</taxon>
        <taxon>Aspergillus</taxon>
        <taxon>Aspergillus subgen. Circumdati</taxon>
    </lineage>
</organism>
<name>A0A5N6YLH9_9EURO</name>
<evidence type="ECO:0000313" key="1">
    <source>
        <dbReference type="EMBL" id="KAE8344370.1"/>
    </source>
</evidence>